<dbReference type="Gene3D" id="3.40.50.1110">
    <property type="entry name" value="SGNH hydrolase"/>
    <property type="match status" value="1"/>
</dbReference>
<reference evidence="4 5" key="1">
    <citation type="submission" date="2018-04" db="EMBL/GenBank/DDBJ databases">
        <title>Genomic Encyclopedia of Type Strains, Phase IV (KMG-IV): sequencing the most valuable type-strain genomes for metagenomic binning, comparative biology and taxonomic classification.</title>
        <authorList>
            <person name="Goeker M."/>
        </authorList>
    </citation>
    <scope>NUCLEOTIDE SEQUENCE [LARGE SCALE GENOMIC DNA]</scope>
    <source>
        <strain evidence="4 5">DSM 14823</strain>
    </source>
</reference>
<dbReference type="GO" id="GO:0005975">
    <property type="term" value="P:carbohydrate metabolic process"/>
    <property type="evidence" value="ECO:0007669"/>
    <property type="project" value="TreeGrafter"/>
</dbReference>
<dbReference type="AlphaFoldDB" id="A0A2U1B923"/>
<dbReference type="InterPro" id="IPR039329">
    <property type="entry name" value="SIAE"/>
</dbReference>
<dbReference type="Proteomes" id="UP000245959">
    <property type="component" value="Unassembled WGS sequence"/>
</dbReference>
<sequence>MMGALPLLLAEELQRNLDVPVGIIDNSMSGTRIEVWTYPPAFRSVPALRKTAEWAEAEIARMTSWPRGTYQGRLNRLPALVFNAMVWPVTPFQFRGVIWYQGEGNHTEGMLYAEKLRALTGGWRKLFHNPQLRFYIVQLPPFDYWGEDPGIIPELRRAQQCFVKTDRNAALVVTSDLGDPADIHPKDKRPLATRIAGVIQAREFEGDSAGFSPMAQRAIFEVEHVVVEFADPNGLKSRDGKPLNHLEIAGKDGIFHQAEGTIDHERLIIASPLVPEPVSVRFGWHKLANPNLVNRCGVPAAPFKFDKEAERFEGGTDTKGRRNWMEKKYTGEITTSAVGRRAAAARSHVGKRPPPARRHTVSGRIKDQAGPPRCFYGVRLALRYKTNRR</sequence>
<evidence type="ECO:0000313" key="4">
    <source>
        <dbReference type="EMBL" id="PVY45170.1"/>
    </source>
</evidence>
<evidence type="ECO:0000313" key="5">
    <source>
        <dbReference type="Proteomes" id="UP000245959"/>
    </source>
</evidence>
<evidence type="ECO:0000256" key="2">
    <source>
        <dbReference type="SAM" id="MobiDB-lite"/>
    </source>
</evidence>
<keyword evidence="5" id="KW-1185">Reference proteome</keyword>
<comment type="caution">
    <text evidence="4">The sequence shown here is derived from an EMBL/GenBank/DDBJ whole genome shotgun (WGS) entry which is preliminary data.</text>
</comment>
<dbReference type="PANTHER" id="PTHR22901:SF0">
    <property type="entry name" value="SIALATE O-ACETYLESTERASE"/>
    <property type="match status" value="1"/>
</dbReference>
<feature type="compositionally biased region" description="Basic residues" evidence="2">
    <location>
        <begin position="348"/>
        <end position="361"/>
    </location>
</feature>
<dbReference type="RefSeq" id="WP_116882743.1">
    <property type="nucleotide sequence ID" value="NZ_CABMMC010000059.1"/>
</dbReference>
<feature type="region of interest" description="Disordered" evidence="2">
    <location>
        <begin position="345"/>
        <end position="366"/>
    </location>
</feature>
<dbReference type="PANTHER" id="PTHR22901">
    <property type="entry name" value="SIALATE O-ACETYLESTERASE"/>
    <property type="match status" value="1"/>
</dbReference>
<dbReference type="SUPFAM" id="SSF52266">
    <property type="entry name" value="SGNH hydrolase"/>
    <property type="match status" value="1"/>
</dbReference>
<dbReference type="EMBL" id="QEKH01000003">
    <property type="protein sequence ID" value="PVY45170.1"/>
    <property type="molecule type" value="Genomic_DNA"/>
</dbReference>
<dbReference type="Pfam" id="PF03629">
    <property type="entry name" value="SASA"/>
    <property type="match status" value="1"/>
</dbReference>
<dbReference type="GeneID" id="78294074"/>
<name>A0A2U1B923_9BACT</name>
<gene>
    <name evidence="4" type="ORF">C8D82_10384</name>
</gene>
<dbReference type="InterPro" id="IPR036514">
    <property type="entry name" value="SGNH_hydro_sf"/>
</dbReference>
<dbReference type="GO" id="GO:0001681">
    <property type="term" value="F:sialate O-acetylesterase activity"/>
    <property type="evidence" value="ECO:0007669"/>
    <property type="project" value="InterPro"/>
</dbReference>
<proteinExistence type="predicted"/>
<organism evidence="4 5">
    <name type="scientific">Victivallis vadensis</name>
    <dbReference type="NCBI Taxonomy" id="172901"/>
    <lineage>
        <taxon>Bacteria</taxon>
        <taxon>Pseudomonadati</taxon>
        <taxon>Lentisphaerota</taxon>
        <taxon>Lentisphaeria</taxon>
        <taxon>Victivallales</taxon>
        <taxon>Victivallaceae</taxon>
        <taxon>Victivallis</taxon>
    </lineage>
</organism>
<evidence type="ECO:0000259" key="3">
    <source>
        <dbReference type="Pfam" id="PF03629"/>
    </source>
</evidence>
<accession>A0A2U1B923</accession>
<feature type="domain" description="Sialate O-acetylesterase" evidence="3">
    <location>
        <begin position="10"/>
        <end position="184"/>
    </location>
</feature>
<dbReference type="InterPro" id="IPR005181">
    <property type="entry name" value="SASA"/>
</dbReference>
<evidence type="ECO:0000256" key="1">
    <source>
        <dbReference type="ARBA" id="ARBA00022801"/>
    </source>
</evidence>
<dbReference type="OrthoDB" id="9795554at2"/>
<keyword evidence="1" id="KW-0378">Hydrolase</keyword>
<protein>
    <recommendedName>
        <fullName evidence="3">Sialate O-acetylesterase domain-containing protein</fullName>
    </recommendedName>
</protein>